<dbReference type="GO" id="GO:0006412">
    <property type="term" value="P:translation"/>
    <property type="evidence" value="ECO:0007669"/>
    <property type="project" value="TreeGrafter"/>
</dbReference>
<accession>E1WXC8</accession>
<keyword evidence="2 3" id="KW-0342">GTP-binding</keyword>
<organism evidence="6 7">
    <name type="scientific">Halobacteriovorax marinus (strain ATCC BAA-682 / DSM 15412 / SJ)</name>
    <name type="common">Bacteriovorax marinus</name>
    <dbReference type="NCBI Taxonomy" id="862908"/>
    <lineage>
        <taxon>Bacteria</taxon>
        <taxon>Pseudomonadati</taxon>
        <taxon>Bdellovibrionota</taxon>
        <taxon>Bacteriovoracia</taxon>
        <taxon>Bacteriovoracales</taxon>
        <taxon>Halobacteriovoraceae</taxon>
        <taxon>Halobacteriovorax</taxon>
    </lineage>
</organism>
<comment type="function">
    <text evidence="3">Required for a late step of 50S ribosomal subunit assembly. Has GTPase activity.</text>
</comment>
<dbReference type="Pfam" id="PF01926">
    <property type="entry name" value="MMR_HSR1"/>
    <property type="match status" value="1"/>
</dbReference>
<dbReference type="EMBL" id="FQ312005">
    <property type="protein sequence ID" value="CBW25829.1"/>
    <property type="molecule type" value="Genomic_DNA"/>
</dbReference>
<comment type="similarity">
    <text evidence="3">Belongs to the TRAFAC class YlqF/YawG GTPase family. MTG1 subfamily.</text>
</comment>
<dbReference type="CDD" id="cd01856">
    <property type="entry name" value="YlqF"/>
    <property type="match status" value="1"/>
</dbReference>
<dbReference type="PIRSF" id="PIRSF006230">
    <property type="entry name" value="MG442"/>
    <property type="match status" value="1"/>
</dbReference>
<evidence type="ECO:0000313" key="6">
    <source>
        <dbReference type="EMBL" id="CBW25829.1"/>
    </source>
</evidence>
<evidence type="ECO:0000256" key="2">
    <source>
        <dbReference type="ARBA" id="ARBA00023134"/>
    </source>
</evidence>
<dbReference type="RefSeq" id="WP_014243614.1">
    <property type="nucleotide sequence ID" value="NC_016620.1"/>
</dbReference>
<dbReference type="InterPro" id="IPR023179">
    <property type="entry name" value="GTP-bd_ortho_bundle_sf"/>
</dbReference>
<dbReference type="AlphaFoldDB" id="E1WXC8"/>
<dbReference type="KEGG" id="bmx:BMS_0942"/>
<dbReference type="eggNOG" id="COG1161">
    <property type="taxonomic scope" value="Bacteria"/>
</dbReference>
<evidence type="ECO:0000259" key="5">
    <source>
        <dbReference type="Pfam" id="PF01926"/>
    </source>
</evidence>
<feature type="binding site" evidence="4">
    <location>
        <position position="215"/>
    </location>
    <ligand>
        <name>GTP</name>
        <dbReference type="ChEBI" id="CHEBI:37565"/>
    </ligand>
</feature>
<dbReference type="PATRIC" id="fig|862908.3.peg.896"/>
<dbReference type="PANTHER" id="PTHR45782">
    <property type="entry name" value="MITOCHONDRIAL RIBOSOME-ASSOCIATED GTPASE 1"/>
    <property type="match status" value="1"/>
</dbReference>
<dbReference type="GO" id="GO:0005737">
    <property type="term" value="C:cytoplasm"/>
    <property type="evidence" value="ECO:0007669"/>
    <property type="project" value="UniProtKB-SubCell"/>
</dbReference>
<evidence type="ECO:0000313" key="7">
    <source>
        <dbReference type="Proteomes" id="UP000008963"/>
    </source>
</evidence>
<evidence type="ECO:0000256" key="1">
    <source>
        <dbReference type="ARBA" id="ARBA00022741"/>
    </source>
</evidence>
<proteinExistence type="inferred from homology"/>
<dbReference type="PRINTS" id="PR00326">
    <property type="entry name" value="GTP1OBG"/>
</dbReference>
<dbReference type="InterPro" id="IPR016478">
    <property type="entry name" value="GTPase_MTG1"/>
</dbReference>
<dbReference type="Gene3D" id="3.40.50.300">
    <property type="entry name" value="P-loop containing nucleotide triphosphate hydrolases"/>
    <property type="match status" value="1"/>
</dbReference>
<dbReference type="STRING" id="862908.BMS_0942"/>
<dbReference type="NCBIfam" id="TIGR03596">
    <property type="entry name" value="GTPase_YlqF"/>
    <property type="match status" value="1"/>
</dbReference>
<dbReference type="GO" id="GO:0005525">
    <property type="term" value="F:GTP binding"/>
    <property type="evidence" value="ECO:0007669"/>
    <property type="project" value="UniProtKB-KW"/>
</dbReference>
<name>E1WXC8_HALMS</name>
<gene>
    <name evidence="6" type="ordered locus">BMS_0942</name>
</gene>
<dbReference type="InterPro" id="IPR027417">
    <property type="entry name" value="P-loop_NTPase"/>
</dbReference>
<dbReference type="GO" id="GO:0003924">
    <property type="term" value="F:GTPase activity"/>
    <property type="evidence" value="ECO:0007669"/>
    <property type="project" value="TreeGrafter"/>
</dbReference>
<dbReference type="PANTHER" id="PTHR45782:SF4">
    <property type="entry name" value="MITOCHONDRIAL RIBOSOME-ASSOCIATED GTPASE 1"/>
    <property type="match status" value="1"/>
</dbReference>
<feature type="domain" description="G" evidence="5">
    <location>
        <begin position="164"/>
        <end position="259"/>
    </location>
</feature>
<dbReference type="OrthoDB" id="9779790at2"/>
<evidence type="ECO:0000256" key="3">
    <source>
        <dbReference type="PIRNR" id="PIRNR006230"/>
    </source>
</evidence>
<dbReference type="SUPFAM" id="SSF52540">
    <property type="entry name" value="P-loop containing nucleoside triphosphate hydrolases"/>
    <property type="match status" value="1"/>
</dbReference>
<dbReference type="CDD" id="cd00882">
    <property type="entry name" value="Ras_like_GTPase"/>
    <property type="match status" value="1"/>
</dbReference>
<protein>
    <recommendedName>
        <fullName evidence="3">Ribosome biogenesis GTPase A</fullName>
    </recommendedName>
</protein>
<dbReference type="HOGENOM" id="CLU_011106_1_0_7"/>
<keyword evidence="1 3" id="KW-0547">Nucleotide-binding</keyword>
<dbReference type="InterPro" id="IPR019991">
    <property type="entry name" value="GTP-bd_ribosome_bgen"/>
</dbReference>
<keyword evidence="3" id="KW-0963">Cytoplasm</keyword>
<feature type="binding site" evidence="4">
    <location>
        <begin position="171"/>
        <end position="176"/>
    </location>
    <ligand>
        <name>GTP</name>
        <dbReference type="ChEBI" id="CHEBI:37565"/>
    </ligand>
</feature>
<keyword evidence="7" id="KW-1185">Reference proteome</keyword>
<evidence type="ECO:0000256" key="4">
    <source>
        <dbReference type="PIRSR" id="PIRSR006230-1"/>
    </source>
</evidence>
<sequence>MLNVISADNYLKVNILRNEMAKKAKRSYSEDITLTEYRDHTKAFNWFPGHMAKAMKQVGEKLKMVDIVLELRDARIPLLSGNEDLKKVLGNKCRLIVLNKVNLCDPEKLADWKKWFDDNGEHHIFINVLDRNAVKLITEKSREIVVANRIASGGSGEKTRKFRMMMVGLPNTGKSTLINSLGGRKAAKSGDKPGLTQSQQWIKLAGDIELLDTPGIMPRKIETREEGMWLCATHAIKDQILGQEEVACFVVEYLMKYFPKNLEEKYNIDKLATSSGEVLEQISLSRGFIKKKGVADFDRTFATVLSDFRKGELGLITFENIPML</sequence>
<reference evidence="7" key="1">
    <citation type="journal article" date="2013" name="ISME J.">
        <title>A small predatory core genome in the divergent marine Bacteriovorax marinus SJ and the terrestrial Bdellovibrio bacteriovorus.</title>
        <authorList>
            <person name="Crossman L.C."/>
            <person name="Chen H."/>
            <person name="Cerdeno-Tarraga A.M."/>
            <person name="Brooks K."/>
            <person name="Quail M.A."/>
            <person name="Pineiro S.A."/>
            <person name="Hobley L."/>
            <person name="Sockett R.E."/>
            <person name="Bentley S.D."/>
            <person name="Parkhill J."/>
            <person name="Williams H.N."/>
            <person name="Stine O.C."/>
        </authorList>
    </citation>
    <scope>NUCLEOTIDE SEQUENCE [LARGE SCALE GENOMIC DNA]</scope>
    <source>
        <strain evidence="7">ATCC BAA-682 / DSM 15412 / SJ</strain>
    </source>
</reference>
<dbReference type="InterPro" id="IPR006073">
    <property type="entry name" value="GTP-bd"/>
</dbReference>
<comment type="subcellular location">
    <subcellularLocation>
        <location evidence="3">Cytoplasm</location>
    </subcellularLocation>
</comment>
<dbReference type="Proteomes" id="UP000008963">
    <property type="component" value="Chromosome"/>
</dbReference>
<dbReference type="Gene3D" id="1.10.1580.10">
    <property type="match status" value="1"/>
</dbReference>